<dbReference type="GO" id="GO:0046061">
    <property type="term" value="P:dATP catabolic process"/>
    <property type="evidence" value="ECO:0007669"/>
    <property type="project" value="TreeGrafter"/>
</dbReference>
<dbReference type="GO" id="GO:0046052">
    <property type="term" value="P:UTP catabolic process"/>
    <property type="evidence" value="ECO:0007669"/>
    <property type="project" value="TreeGrafter"/>
</dbReference>
<dbReference type="InterPro" id="IPR004518">
    <property type="entry name" value="MazG-like_dom"/>
</dbReference>
<dbReference type="Proteomes" id="UP000315525">
    <property type="component" value="Unassembled WGS sequence"/>
</dbReference>
<dbReference type="PANTHER" id="PTHR30522:SF0">
    <property type="entry name" value="NUCLEOSIDE TRIPHOSPHATE PYROPHOSPHOHYDROLASE"/>
    <property type="match status" value="1"/>
</dbReference>
<protein>
    <submittedName>
        <fullName evidence="3">Nucleoside triphosphate pyrophosphohydrolase</fullName>
        <ecNumber evidence="3">3.6.1.9</ecNumber>
    </submittedName>
</protein>
<dbReference type="CDD" id="cd11528">
    <property type="entry name" value="NTP-PPase_MazG_Nterm"/>
    <property type="match status" value="1"/>
</dbReference>
<feature type="coiled-coil region" evidence="1">
    <location>
        <begin position="162"/>
        <end position="189"/>
    </location>
</feature>
<dbReference type="InterPro" id="IPR048011">
    <property type="entry name" value="NTP-PPase_MazG-like_C"/>
</dbReference>
<dbReference type="SUPFAM" id="SSF101386">
    <property type="entry name" value="all-alpha NTP pyrophosphatases"/>
    <property type="match status" value="2"/>
</dbReference>
<name>A0A523UPS8_UNCT6</name>
<proteinExistence type="predicted"/>
<dbReference type="Gene3D" id="1.10.287.1080">
    <property type="entry name" value="MazG-like"/>
    <property type="match status" value="2"/>
</dbReference>
<dbReference type="GO" id="GO:0047429">
    <property type="term" value="F:nucleoside triphosphate diphosphatase activity"/>
    <property type="evidence" value="ECO:0007669"/>
    <property type="project" value="UniProtKB-EC"/>
</dbReference>
<dbReference type="InterPro" id="IPR011551">
    <property type="entry name" value="NTP_PyrPHydrolase_MazG"/>
</dbReference>
<sequence>MTLSNTIFLMGLKEQNKEQQDLFKILSQLVGRLRKECPWDREQTPESLKPFLLEETLETSEAVESGDPERLKEELGDLLLMVLLYCEVSQQFTVNEVLSGIIDKVKTRHPHVFGKEKLTSSQQVVERWEQIKQKTQRKDSALKKAVLLNDRAIQIGFNPPSLDEMAEKLTEEMEELKRAKTQEEQKEESGDLLFTAVNICRMLKVEPESALLAACNKFQQRLEKVFKELQSKGKIPQNTSFHKMDEIWTKIK</sequence>
<organism evidence="3 4">
    <name type="scientific">candidate division TA06 bacterium</name>
    <dbReference type="NCBI Taxonomy" id="2250710"/>
    <lineage>
        <taxon>Bacteria</taxon>
        <taxon>Bacteria division TA06</taxon>
    </lineage>
</organism>
<gene>
    <name evidence="3" type="primary">mazG</name>
    <name evidence="3" type="ORF">E3J62_10070</name>
</gene>
<dbReference type="GO" id="GO:0006203">
    <property type="term" value="P:dGTP catabolic process"/>
    <property type="evidence" value="ECO:0007669"/>
    <property type="project" value="TreeGrafter"/>
</dbReference>
<evidence type="ECO:0000259" key="2">
    <source>
        <dbReference type="Pfam" id="PF03819"/>
    </source>
</evidence>
<evidence type="ECO:0000313" key="4">
    <source>
        <dbReference type="Proteomes" id="UP000315525"/>
    </source>
</evidence>
<evidence type="ECO:0000256" key="1">
    <source>
        <dbReference type="SAM" id="Coils"/>
    </source>
</evidence>
<dbReference type="GO" id="GO:0046076">
    <property type="term" value="P:dTTP catabolic process"/>
    <property type="evidence" value="ECO:0007669"/>
    <property type="project" value="TreeGrafter"/>
</dbReference>
<dbReference type="InterPro" id="IPR048015">
    <property type="entry name" value="NTP-PPase_MazG-like_N"/>
</dbReference>
<dbReference type="GO" id="GO:0046081">
    <property type="term" value="P:dUTP catabolic process"/>
    <property type="evidence" value="ECO:0007669"/>
    <property type="project" value="TreeGrafter"/>
</dbReference>
<dbReference type="CDD" id="cd11529">
    <property type="entry name" value="NTP-PPase_MazG_Cterm"/>
    <property type="match status" value="1"/>
</dbReference>
<dbReference type="Pfam" id="PF03819">
    <property type="entry name" value="MazG"/>
    <property type="match status" value="2"/>
</dbReference>
<reference evidence="3 4" key="1">
    <citation type="submission" date="2019-03" db="EMBL/GenBank/DDBJ databases">
        <title>Metabolic potential of uncultured bacteria and archaea associated with petroleum seepage in deep-sea sediments.</title>
        <authorList>
            <person name="Dong X."/>
            <person name="Hubert C."/>
        </authorList>
    </citation>
    <scope>NUCLEOTIDE SEQUENCE [LARGE SCALE GENOMIC DNA]</scope>
    <source>
        <strain evidence="3">E44_bin18</strain>
    </source>
</reference>
<dbReference type="EMBL" id="SOJN01000122">
    <property type="protein sequence ID" value="TET44543.1"/>
    <property type="molecule type" value="Genomic_DNA"/>
</dbReference>
<feature type="domain" description="NTP pyrophosphohydrolase MazG-like" evidence="2">
    <location>
        <begin position="164"/>
        <end position="226"/>
    </location>
</feature>
<dbReference type="NCBIfam" id="TIGR00444">
    <property type="entry name" value="mazG"/>
    <property type="match status" value="1"/>
</dbReference>
<dbReference type="AlphaFoldDB" id="A0A523UPS8"/>
<dbReference type="EC" id="3.6.1.9" evidence="3"/>
<dbReference type="GO" id="GO:0046047">
    <property type="term" value="P:TTP catabolic process"/>
    <property type="evidence" value="ECO:0007669"/>
    <property type="project" value="TreeGrafter"/>
</dbReference>
<keyword evidence="1" id="KW-0175">Coiled coil</keyword>
<feature type="domain" description="NTP pyrophosphohydrolase MazG-like" evidence="2">
    <location>
        <begin position="43"/>
        <end position="113"/>
    </location>
</feature>
<dbReference type="PANTHER" id="PTHR30522">
    <property type="entry name" value="NUCLEOSIDE TRIPHOSPHATE PYROPHOSPHOHYDROLASE"/>
    <property type="match status" value="1"/>
</dbReference>
<keyword evidence="3" id="KW-0378">Hydrolase</keyword>
<dbReference type="NCBIfam" id="NF007113">
    <property type="entry name" value="PRK09562.1"/>
    <property type="match status" value="1"/>
</dbReference>
<accession>A0A523UPS8</accession>
<comment type="caution">
    <text evidence="3">The sequence shown here is derived from an EMBL/GenBank/DDBJ whole genome shotgun (WGS) entry which is preliminary data.</text>
</comment>
<evidence type="ECO:0000313" key="3">
    <source>
        <dbReference type="EMBL" id="TET44543.1"/>
    </source>
</evidence>